<dbReference type="Proteomes" id="UP001183388">
    <property type="component" value="Unassembled WGS sequence"/>
</dbReference>
<dbReference type="InterPro" id="IPR024411">
    <property type="entry name" value="Tail_terminator_phage"/>
</dbReference>
<name>A0ABU2L3J0_9ACTN</name>
<proteinExistence type="predicted"/>
<protein>
    <submittedName>
        <fullName evidence="1">Minor capsid protein</fullName>
    </submittedName>
</protein>
<accession>A0ABU2L3J0</accession>
<sequence length="147" mass="16446">MSWTTDLIRGYALLLADAGIGVWRDDSAYAEGDVGITDSRMPDQPHHIIALFPYAVEDDSGLTDVVQGLQIRLRGAPGPDARPVRDREDAIYDLLHMREHTTVSGIHVALSWRQSWAWIGADTRGRLELTANYYLRAVRPAPHLIET</sequence>
<organism evidence="1 2">
    <name type="scientific">Streptomyces boetiae</name>
    <dbReference type="NCBI Taxonomy" id="3075541"/>
    <lineage>
        <taxon>Bacteria</taxon>
        <taxon>Bacillati</taxon>
        <taxon>Actinomycetota</taxon>
        <taxon>Actinomycetes</taxon>
        <taxon>Kitasatosporales</taxon>
        <taxon>Streptomycetaceae</taxon>
        <taxon>Streptomyces</taxon>
    </lineage>
</organism>
<comment type="caution">
    <text evidence="1">The sequence shown here is derived from an EMBL/GenBank/DDBJ whole genome shotgun (WGS) entry which is preliminary data.</text>
</comment>
<dbReference type="Pfam" id="PF12691">
    <property type="entry name" value="Phage_tail_terminator_6"/>
    <property type="match status" value="1"/>
</dbReference>
<gene>
    <name evidence="1" type="ORF">RM780_04020</name>
</gene>
<dbReference type="EMBL" id="JAVREN010000004">
    <property type="protein sequence ID" value="MDT0306129.1"/>
    <property type="molecule type" value="Genomic_DNA"/>
</dbReference>
<reference evidence="2" key="1">
    <citation type="submission" date="2023-07" db="EMBL/GenBank/DDBJ databases">
        <title>30 novel species of actinomycetes from the DSMZ collection.</title>
        <authorList>
            <person name="Nouioui I."/>
        </authorList>
    </citation>
    <scope>NUCLEOTIDE SEQUENCE [LARGE SCALE GENOMIC DNA]</scope>
    <source>
        <strain evidence="2">DSM 44917</strain>
    </source>
</reference>
<evidence type="ECO:0000313" key="2">
    <source>
        <dbReference type="Proteomes" id="UP001183388"/>
    </source>
</evidence>
<dbReference type="RefSeq" id="WP_311629047.1">
    <property type="nucleotide sequence ID" value="NZ_JAVREN010000004.1"/>
</dbReference>
<evidence type="ECO:0000313" key="1">
    <source>
        <dbReference type="EMBL" id="MDT0306129.1"/>
    </source>
</evidence>
<keyword evidence="2" id="KW-1185">Reference proteome</keyword>